<protein>
    <recommendedName>
        <fullName evidence="3">Transposase</fullName>
    </recommendedName>
</protein>
<gene>
    <name evidence="1" type="ORF">H9626_10915</name>
</gene>
<dbReference type="Proteomes" id="UP000616346">
    <property type="component" value="Unassembled WGS sequence"/>
</dbReference>
<comment type="caution">
    <text evidence="1">The sequence shown here is derived from an EMBL/GenBank/DDBJ whole genome shotgun (WGS) entry which is preliminary data.</text>
</comment>
<evidence type="ECO:0008006" key="3">
    <source>
        <dbReference type="Google" id="ProtNLM"/>
    </source>
</evidence>
<name>A0ABR8VD75_9BACT</name>
<evidence type="ECO:0000313" key="1">
    <source>
        <dbReference type="EMBL" id="MBD8002716.1"/>
    </source>
</evidence>
<accession>A0ABR8VD75</accession>
<keyword evidence="2" id="KW-1185">Reference proteome</keyword>
<sequence length="57" mass="6691">MSAFSDCVGRGYANETCSCWRHNRYNGRPWRSGYRWNHLGRHGISAIDQAIHLIEQR</sequence>
<evidence type="ECO:0000313" key="2">
    <source>
        <dbReference type="Proteomes" id="UP000616346"/>
    </source>
</evidence>
<organism evidence="1 2">
    <name type="scientific">Phocaeicola faecium</name>
    <dbReference type="NCBI Taxonomy" id="2762213"/>
    <lineage>
        <taxon>Bacteria</taxon>
        <taxon>Pseudomonadati</taxon>
        <taxon>Bacteroidota</taxon>
        <taxon>Bacteroidia</taxon>
        <taxon>Bacteroidales</taxon>
        <taxon>Bacteroidaceae</taxon>
        <taxon>Phocaeicola</taxon>
    </lineage>
</organism>
<reference evidence="1 2" key="1">
    <citation type="submission" date="2020-08" db="EMBL/GenBank/DDBJ databases">
        <title>A Genomic Blueprint of the Chicken Gut Microbiome.</title>
        <authorList>
            <person name="Gilroy R."/>
            <person name="Ravi A."/>
            <person name="Getino M."/>
            <person name="Pursley I."/>
            <person name="Horton D.L."/>
            <person name="Alikhan N.-F."/>
            <person name="Baker D."/>
            <person name="Gharbi K."/>
            <person name="Hall N."/>
            <person name="Watson M."/>
            <person name="Adriaenssens E.M."/>
            <person name="Foster-Nyarko E."/>
            <person name="Jarju S."/>
            <person name="Secka A."/>
            <person name="Antonio M."/>
            <person name="Oren A."/>
            <person name="Chaudhuri R."/>
            <person name="La Ragione R.M."/>
            <person name="Hildebrand F."/>
            <person name="Pallen M.J."/>
        </authorList>
    </citation>
    <scope>NUCLEOTIDE SEQUENCE [LARGE SCALE GENOMIC DNA]</scope>
    <source>
        <strain evidence="1 2">Sa1YUN3</strain>
    </source>
</reference>
<dbReference type="EMBL" id="JACSPQ010000012">
    <property type="protein sequence ID" value="MBD8002716.1"/>
    <property type="molecule type" value="Genomic_DNA"/>
</dbReference>
<proteinExistence type="predicted"/>